<sequence length="855" mass="95224">MCAFELGTAGSLQPQLTPSGNLADGSSLSASHPLITSPTSSVPDFVSSPDLSSTSPATIGLQAKSTTGPARAASLDSSTPVYRARKVRRVHVERQRVSRACDHCKRKKTRCSGKLPCISCVQLALSCEFTAEYHRGRPPSPEWSGLEIPVARCPSAASSTATPTYNPSVITIGRETNASASPLESQDDRRTYLQSTEKDCTKSSSKEDYDEEEGYEDKQDDPEYLRNLRNKLMADQPGGNSPEPPHMDAQGQYVGSSSGISFLLRVQKRLHDINITTPSSSILTFGDPILPDSHSSCFILPPKTEAKAMIDFYFSYAMPTYRFLHQPTVNVWFEEFYESFDSTDLKEGTRERNAIIITLFAQARKYPTYYQKMKYKDNSAVYFHAAERQLGIETGRPRLASVQARLVQCFYLLSCSRVNHCRSLFGTTAHLIQALGLHRRQKQLSSQNTVDYIEQECRKRVFWAAYSLDKYLSAVLGRPSIFHDNDIDQELPCLVNDEDITHTEMSLGNYKTVNCIMLAPVLHASLVRMLSGILGDLYSIKKVGKAEKISLCRKYTADLKAWRNSLPAFLDPARVQPSLLMTLLQRQSRVLSLAYAHALILVNRPFLLSNFASLTPSKYGSSEPVFDAEAEEAVRECTSAAMLVVDIIDDLNESSQIFAAFWFTQYVAFCSVVVLYVYVIRCRSEASDDMEKYLDAAQKCQRQIAVAAKENSLAQRYSVVLEELRSEAFKGRPLMMVGSGTITETTSVMSQMQSASPTDGQRRISDSSQFKGRIPEIVMPQQPHFAKVMEMNAQSANTANNVQPDSAMLRSEHLDVGIVLDGDPNVSIQHLISWENFDNLVMDLVGNGPFDEQMI</sequence>
<dbReference type="Gene3D" id="4.10.240.10">
    <property type="entry name" value="Zn(2)-C6 fungal-type DNA-binding domain"/>
    <property type="match status" value="1"/>
</dbReference>
<dbReference type="GO" id="GO:0006351">
    <property type="term" value="P:DNA-templated transcription"/>
    <property type="evidence" value="ECO:0007669"/>
    <property type="project" value="InterPro"/>
</dbReference>
<feature type="compositionally biased region" description="Polar residues" evidence="8">
    <location>
        <begin position="49"/>
        <end position="68"/>
    </location>
</feature>
<dbReference type="OrthoDB" id="422427at2759"/>
<feature type="compositionally biased region" description="Polar residues" evidence="8">
    <location>
        <begin position="10"/>
        <end position="42"/>
    </location>
</feature>
<keyword evidence="9" id="KW-0472">Membrane</keyword>
<dbReference type="InterPro" id="IPR051711">
    <property type="entry name" value="Stress_Response_Reg"/>
</dbReference>
<keyword evidence="4" id="KW-0238">DNA-binding</keyword>
<evidence type="ECO:0000256" key="8">
    <source>
        <dbReference type="SAM" id="MobiDB-lite"/>
    </source>
</evidence>
<dbReference type="AlphaFoldDB" id="A0A1E3Q0J4"/>
<evidence type="ECO:0000313" key="12">
    <source>
        <dbReference type="Proteomes" id="UP000094385"/>
    </source>
</evidence>
<evidence type="ECO:0000256" key="6">
    <source>
        <dbReference type="ARBA" id="ARBA00023242"/>
    </source>
</evidence>
<feature type="domain" description="Zn(2)-C6 fungal-type" evidence="10">
    <location>
        <begin position="100"/>
        <end position="129"/>
    </location>
</feature>
<evidence type="ECO:0000313" key="11">
    <source>
        <dbReference type="EMBL" id="ODQ71191.1"/>
    </source>
</evidence>
<dbReference type="CDD" id="cd12148">
    <property type="entry name" value="fungal_TF_MHR"/>
    <property type="match status" value="1"/>
</dbReference>
<gene>
    <name evidence="11" type="ORF">LIPSTDRAFT_73812</name>
</gene>
<feature type="transmembrane region" description="Helical" evidence="9">
    <location>
        <begin position="657"/>
        <end position="680"/>
    </location>
</feature>
<dbReference type="InterPro" id="IPR007219">
    <property type="entry name" value="XnlR_reg_dom"/>
</dbReference>
<evidence type="ECO:0000256" key="3">
    <source>
        <dbReference type="ARBA" id="ARBA00023015"/>
    </source>
</evidence>
<dbReference type="SMART" id="SM00906">
    <property type="entry name" value="Fungal_trans"/>
    <property type="match status" value="1"/>
</dbReference>
<dbReference type="InterPro" id="IPR036864">
    <property type="entry name" value="Zn2-C6_fun-type_DNA-bd_sf"/>
</dbReference>
<evidence type="ECO:0000256" key="9">
    <source>
        <dbReference type="SAM" id="Phobius"/>
    </source>
</evidence>
<dbReference type="EMBL" id="KV454298">
    <property type="protein sequence ID" value="ODQ71191.1"/>
    <property type="molecule type" value="Genomic_DNA"/>
</dbReference>
<organism evidence="11 12">
    <name type="scientific">Lipomyces starkeyi NRRL Y-11557</name>
    <dbReference type="NCBI Taxonomy" id="675824"/>
    <lineage>
        <taxon>Eukaryota</taxon>
        <taxon>Fungi</taxon>
        <taxon>Dikarya</taxon>
        <taxon>Ascomycota</taxon>
        <taxon>Saccharomycotina</taxon>
        <taxon>Lipomycetes</taxon>
        <taxon>Lipomycetales</taxon>
        <taxon>Lipomycetaceae</taxon>
        <taxon>Lipomyces</taxon>
    </lineage>
</organism>
<keyword evidence="12" id="KW-1185">Reference proteome</keyword>
<dbReference type="Pfam" id="PF00172">
    <property type="entry name" value="Zn_clus"/>
    <property type="match status" value="1"/>
</dbReference>
<dbReference type="PANTHER" id="PTHR47540">
    <property type="entry name" value="THIAMINE REPRESSIBLE GENES REGULATORY PROTEIN THI5"/>
    <property type="match status" value="1"/>
</dbReference>
<dbReference type="PROSITE" id="PS00463">
    <property type="entry name" value="ZN2_CY6_FUNGAL_1"/>
    <property type="match status" value="1"/>
</dbReference>
<dbReference type="STRING" id="675824.A0A1E3Q0J4"/>
<evidence type="ECO:0000256" key="4">
    <source>
        <dbReference type="ARBA" id="ARBA00023125"/>
    </source>
</evidence>
<dbReference type="GO" id="GO:0000981">
    <property type="term" value="F:DNA-binding transcription factor activity, RNA polymerase II-specific"/>
    <property type="evidence" value="ECO:0007669"/>
    <property type="project" value="InterPro"/>
</dbReference>
<feature type="region of interest" description="Disordered" evidence="8">
    <location>
        <begin position="1"/>
        <end position="78"/>
    </location>
</feature>
<keyword evidence="7" id="KW-0175">Coiled coil</keyword>
<dbReference type="GO" id="GO:0043565">
    <property type="term" value="F:sequence-specific DNA binding"/>
    <property type="evidence" value="ECO:0007669"/>
    <property type="project" value="TreeGrafter"/>
</dbReference>
<accession>A0A1E3Q0J4</accession>
<feature type="region of interest" description="Disordered" evidence="8">
    <location>
        <begin position="233"/>
        <end position="252"/>
    </location>
</feature>
<feature type="compositionally biased region" description="Acidic residues" evidence="8">
    <location>
        <begin position="208"/>
        <end position="220"/>
    </location>
</feature>
<dbReference type="GO" id="GO:0005634">
    <property type="term" value="C:nucleus"/>
    <property type="evidence" value="ECO:0007669"/>
    <property type="project" value="UniProtKB-SubCell"/>
</dbReference>
<keyword evidence="3" id="KW-0805">Transcription regulation</keyword>
<feature type="coiled-coil region" evidence="7">
    <location>
        <begin position="683"/>
        <end position="710"/>
    </location>
</feature>
<dbReference type="PROSITE" id="PS50048">
    <property type="entry name" value="ZN2_CY6_FUNGAL_2"/>
    <property type="match status" value="1"/>
</dbReference>
<comment type="subcellular location">
    <subcellularLocation>
        <location evidence="1">Nucleus</location>
    </subcellularLocation>
</comment>
<keyword evidence="9" id="KW-1133">Transmembrane helix</keyword>
<keyword evidence="2" id="KW-0479">Metal-binding</keyword>
<dbReference type="Pfam" id="PF04082">
    <property type="entry name" value="Fungal_trans"/>
    <property type="match status" value="1"/>
</dbReference>
<dbReference type="CDD" id="cd00067">
    <property type="entry name" value="GAL4"/>
    <property type="match status" value="1"/>
</dbReference>
<evidence type="ECO:0000256" key="2">
    <source>
        <dbReference type="ARBA" id="ARBA00022723"/>
    </source>
</evidence>
<keyword evidence="9" id="KW-0812">Transmembrane</keyword>
<dbReference type="GO" id="GO:0045944">
    <property type="term" value="P:positive regulation of transcription by RNA polymerase II"/>
    <property type="evidence" value="ECO:0007669"/>
    <property type="project" value="TreeGrafter"/>
</dbReference>
<keyword evidence="5" id="KW-0804">Transcription</keyword>
<keyword evidence="6" id="KW-0539">Nucleus</keyword>
<reference evidence="11 12" key="1">
    <citation type="journal article" date="2016" name="Proc. Natl. Acad. Sci. U.S.A.">
        <title>Comparative genomics of biotechnologically important yeasts.</title>
        <authorList>
            <person name="Riley R."/>
            <person name="Haridas S."/>
            <person name="Wolfe K.H."/>
            <person name="Lopes M.R."/>
            <person name="Hittinger C.T."/>
            <person name="Goeker M."/>
            <person name="Salamov A.A."/>
            <person name="Wisecaver J.H."/>
            <person name="Long T.M."/>
            <person name="Calvey C.H."/>
            <person name="Aerts A.L."/>
            <person name="Barry K.W."/>
            <person name="Choi C."/>
            <person name="Clum A."/>
            <person name="Coughlan A.Y."/>
            <person name="Deshpande S."/>
            <person name="Douglass A.P."/>
            <person name="Hanson S.J."/>
            <person name="Klenk H.-P."/>
            <person name="LaButti K.M."/>
            <person name="Lapidus A."/>
            <person name="Lindquist E.A."/>
            <person name="Lipzen A.M."/>
            <person name="Meier-Kolthoff J.P."/>
            <person name="Ohm R.A."/>
            <person name="Otillar R.P."/>
            <person name="Pangilinan J.L."/>
            <person name="Peng Y."/>
            <person name="Rokas A."/>
            <person name="Rosa C.A."/>
            <person name="Scheuner C."/>
            <person name="Sibirny A.A."/>
            <person name="Slot J.C."/>
            <person name="Stielow J.B."/>
            <person name="Sun H."/>
            <person name="Kurtzman C.P."/>
            <person name="Blackwell M."/>
            <person name="Grigoriev I.V."/>
            <person name="Jeffries T.W."/>
        </authorList>
    </citation>
    <scope>NUCLEOTIDE SEQUENCE [LARGE SCALE GENOMIC DNA]</scope>
    <source>
        <strain evidence="11 12">NRRL Y-11557</strain>
    </source>
</reference>
<dbReference type="SUPFAM" id="SSF57701">
    <property type="entry name" value="Zn2/Cys6 DNA-binding domain"/>
    <property type="match status" value="1"/>
</dbReference>
<dbReference type="SMART" id="SM00066">
    <property type="entry name" value="GAL4"/>
    <property type="match status" value="1"/>
</dbReference>
<dbReference type="InterPro" id="IPR001138">
    <property type="entry name" value="Zn2Cys6_DnaBD"/>
</dbReference>
<feature type="compositionally biased region" description="Basic and acidic residues" evidence="8">
    <location>
        <begin position="186"/>
        <end position="207"/>
    </location>
</feature>
<evidence type="ECO:0000256" key="1">
    <source>
        <dbReference type="ARBA" id="ARBA00004123"/>
    </source>
</evidence>
<dbReference type="Proteomes" id="UP000094385">
    <property type="component" value="Unassembled WGS sequence"/>
</dbReference>
<protein>
    <recommendedName>
        <fullName evidence="10">Zn(2)-C6 fungal-type domain-containing protein</fullName>
    </recommendedName>
</protein>
<name>A0A1E3Q0J4_LIPST</name>
<dbReference type="GO" id="GO:0008270">
    <property type="term" value="F:zinc ion binding"/>
    <property type="evidence" value="ECO:0007669"/>
    <property type="project" value="InterPro"/>
</dbReference>
<feature type="region of interest" description="Disordered" evidence="8">
    <location>
        <begin position="176"/>
        <end position="222"/>
    </location>
</feature>
<proteinExistence type="predicted"/>
<evidence type="ECO:0000256" key="7">
    <source>
        <dbReference type="SAM" id="Coils"/>
    </source>
</evidence>
<dbReference type="PANTHER" id="PTHR47540:SF3">
    <property type="entry name" value="ZN(II)2CYS6 TRANSCRIPTION FACTOR (EUROFUNG)"/>
    <property type="match status" value="1"/>
</dbReference>
<evidence type="ECO:0000256" key="5">
    <source>
        <dbReference type="ARBA" id="ARBA00023163"/>
    </source>
</evidence>
<evidence type="ECO:0000259" key="10">
    <source>
        <dbReference type="PROSITE" id="PS50048"/>
    </source>
</evidence>